<comment type="caution">
    <text evidence="3">The sequence shown here is derived from an EMBL/GenBank/DDBJ whole genome shotgun (WGS) entry which is preliminary data.</text>
</comment>
<organism evidence="3 4">
    <name type="scientific">Asbolus verrucosus</name>
    <name type="common">Desert ironclad beetle</name>
    <dbReference type="NCBI Taxonomy" id="1661398"/>
    <lineage>
        <taxon>Eukaryota</taxon>
        <taxon>Metazoa</taxon>
        <taxon>Ecdysozoa</taxon>
        <taxon>Arthropoda</taxon>
        <taxon>Hexapoda</taxon>
        <taxon>Insecta</taxon>
        <taxon>Pterygota</taxon>
        <taxon>Neoptera</taxon>
        <taxon>Endopterygota</taxon>
        <taxon>Coleoptera</taxon>
        <taxon>Polyphaga</taxon>
        <taxon>Cucujiformia</taxon>
        <taxon>Tenebrionidae</taxon>
        <taxon>Pimeliinae</taxon>
        <taxon>Asbolus</taxon>
    </lineage>
</organism>
<name>A0A482V9U2_ASBVE</name>
<dbReference type="GO" id="GO:0016747">
    <property type="term" value="F:acyltransferase activity, transferring groups other than amino-acyl groups"/>
    <property type="evidence" value="ECO:0007669"/>
    <property type="project" value="InterPro"/>
</dbReference>
<evidence type="ECO:0000313" key="4">
    <source>
        <dbReference type="Proteomes" id="UP000292052"/>
    </source>
</evidence>
<keyword evidence="1" id="KW-0472">Membrane</keyword>
<dbReference type="AlphaFoldDB" id="A0A482V9U2"/>
<feature type="transmembrane region" description="Helical" evidence="1">
    <location>
        <begin position="208"/>
        <end position="230"/>
    </location>
</feature>
<reference evidence="3 4" key="1">
    <citation type="submission" date="2017-03" db="EMBL/GenBank/DDBJ databases">
        <title>Genome of the blue death feigning beetle - Asbolus verrucosus.</title>
        <authorList>
            <person name="Rider S.D."/>
        </authorList>
    </citation>
    <scope>NUCLEOTIDE SEQUENCE [LARGE SCALE GENOMIC DNA]</scope>
    <source>
        <strain evidence="3">Butters</strain>
        <tissue evidence="3">Head and leg muscle</tissue>
    </source>
</reference>
<feature type="transmembrane region" description="Helical" evidence="1">
    <location>
        <begin position="289"/>
        <end position="313"/>
    </location>
</feature>
<keyword evidence="1" id="KW-0812">Transmembrane</keyword>
<dbReference type="Pfam" id="PF01757">
    <property type="entry name" value="Acyl_transf_3"/>
    <property type="match status" value="1"/>
</dbReference>
<feature type="transmembrane region" description="Helical" evidence="1">
    <location>
        <begin position="255"/>
        <end position="277"/>
    </location>
</feature>
<feature type="transmembrane region" description="Helical" evidence="1">
    <location>
        <begin position="114"/>
        <end position="137"/>
    </location>
</feature>
<feature type="transmembrane region" description="Helical" evidence="1">
    <location>
        <begin position="403"/>
        <end position="422"/>
    </location>
</feature>
<dbReference type="Proteomes" id="UP000292052">
    <property type="component" value="Unassembled WGS sequence"/>
</dbReference>
<feature type="domain" description="Acyltransferase 3" evidence="2">
    <location>
        <begin position="23"/>
        <end position="415"/>
    </location>
</feature>
<evidence type="ECO:0000313" key="3">
    <source>
        <dbReference type="EMBL" id="RZB39911.1"/>
    </source>
</evidence>
<dbReference type="PANTHER" id="PTHR11161">
    <property type="entry name" value="O-ACYLTRANSFERASE"/>
    <property type="match status" value="1"/>
</dbReference>
<keyword evidence="1" id="KW-1133">Transmembrane helix</keyword>
<accession>A0A482V9U2</accession>
<evidence type="ECO:0000256" key="1">
    <source>
        <dbReference type="SAM" id="Phobius"/>
    </source>
</evidence>
<feature type="transmembrane region" description="Helical" evidence="1">
    <location>
        <begin position="365"/>
        <end position="383"/>
    </location>
</feature>
<evidence type="ECO:0000259" key="2">
    <source>
        <dbReference type="Pfam" id="PF01757"/>
    </source>
</evidence>
<dbReference type="InterPro" id="IPR002656">
    <property type="entry name" value="Acyl_transf_3_dom"/>
</dbReference>
<feature type="transmembrane region" description="Helical" evidence="1">
    <location>
        <begin position="182"/>
        <end position="201"/>
    </location>
</feature>
<sequence>MSFSVWNNLKKLSSETENHDGLHCIHGIKVISMFLIIMGHRIMFIIGSPIVNPNFVEEMYGKLETSVLLNGPIIVDTFFNITGFLSCYSMLVIFEKRKKSIYQVFIQFIRNQPYYFQFCRLTPVYAVVLGFYCTIFVKLGSGPFWLERIQVEQERCVVNWWTNILYLNNYIQKDQICMFQSWYMTCDFHFFLIAPVIVWLLRKKPNLGVGVLFIIIILSISVVFAIVYLTQENAILLLYMKFLKDPVVNNTFKNIYIPTHMRGTPYFVGMLAGYLKYHLKTKKYKIPRYVVYTGWIICVFVIEITVYTAFIFYIPEKAYDVTMSAIYGSMHHLTWSICISWIILVVSEGNGAWIQQLLCWKPLHILSKITYAAFLCHGAIQLYSVATLRYANYIFNTAGDISLAFLCGLILSMLFEAPILGLEKITLGKAVKVNAENKSDVSTVVVPKIKIIHQCG</sequence>
<feature type="transmembrane region" description="Helical" evidence="1">
    <location>
        <begin position="30"/>
        <end position="51"/>
    </location>
</feature>
<proteinExistence type="predicted"/>
<feature type="transmembrane region" description="Helical" evidence="1">
    <location>
        <begin position="333"/>
        <end position="353"/>
    </location>
</feature>
<dbReference type="InterPro" id="IPR052728">
    <property type="entry name" value="O2_lipid_transport_reg"/>
</dbReference>
<feature type="transmembrane region" description="Helical" evidence="1">
    <location>
        <begin position="71"/>
        <end position="94"/>
    </location>
</feature>
<dbReference type="EMBL" id="QDEB01124164">
    <property type="protein sequence ID" value="RZB39911.1"/>
    <property type="molecule type" value="Genomic_DNA"/>
</dbReference>
<gene>
    <name evidence="3" type="ORF">BDFB_004984</name>
</gene>
<dbReference type="OrthoDB" id="10006435at2759"/>
<protein>
    <submittedName>
        <fullName evidence="3">Nose resistant to fluoxetine protein 6-like</fullName>
    </submittedName>
</protein>
<keyword evidence="4" id="KW-1185">Reference proteome</keyword>
<dbReference type="PANTHER" id="PTHR11161:SF71">
    <property type="entry name" value="NOSE RESISTANT-TO-FLUOXETINE PROTEIN N-TERMINAL DOMAIN-CONTAINING PROTEIN"/>
    <property type="match status" value="1"/>
</dbReference>